<dbReference type="Proteomes" id="UP000673691">
    <property type="component" value="Unassembled WGS sequence"/>
</dbReference>
<evidence type="ECO:0000259" key="2">
    <source>
        <dbReference type="PROSITE" id="PS51253"/>
    </source>
</evidence>
<dbReference type="PANTHER" id="PTHR19303">
    <property type="entry name" value="TRANSPOSON"/>
    <property type="match status" value="1"/>
</dbReference>
<name>A0A8H8DHY4_9FUNG</name>
<keyword evidence="4" id="KW-1185">Reference proteome</keyword>
<dbReference type="InterPro" id="IPR050863">
    <property type="entry name" value="CenT-Element_Derived"/>
</dbReference>
<dbReference type="EMBL" id="JAEFCI010008340">
    <property type="protein sequence ID" value="KAG5458527.1"/>
    <property type="molecule type" value="Genomic_DNA"/>
</dbReference>
<comment type="caution">
    <text evidence="3">The sequence shown here is derived from an EMBL/GenBank/DDBJ whole genome shotgun (WGS) entry which is preliminary data.</text>
</comment>
<dbReference type="OrthoDB" id="2447222at2759"/>
<proteinExistence type="predicted"/>
<reference evidence="3 4" key="1">
    <citation type="journal article" name="Sci. Rep.">
        <title>Genome-scale phylogenetic analyses confirm Olpidium as the closest living zoosporic fungus to the non-flagellated, terrestrial fungi.</title>
        <authorList>
            <person name="Chang Y."/>
            <person name="Rochon D."/>
            <person name="Sekimoto S."/>
            <person name="Wang Y."/>
            <person name="Chovatia M."/>
            <person name="Sandor L."/>
            <person name="Salamov A."/>
            <person name="Grigoriev I.V."/>
            <person name="Stajich J.E."/>
            <person name="Spatafora J.W."/>
        </authorList>
    </citation>
    <scope>NUCLEOTIDE SEQUENCE [LARGE SCALE GENOMIC DNA]</scope>
    <source>
        <strain evidence="3">S191</strain>
    </source>
</reference>
<dbReference type="GO" id="GO:0005634">
    <property type="term" value="C:nucleus"/>
    <property type="evidence" value="ECO:0007669"/>
    <property type="project" value="TreeGrafter"/>
</dbReference>
<keyword evidence="1" id="KW-0238">DNA-binding</keyword>
<sequence>MEQALAEWFMASQDRVKHERNILDRLYPDHDPFEFSNRWLEALKLRHEIRSFRRFGESGSVDTAFVEEQRQKIKDVIDKFEWRDIYNMDETGLFYRMQ</sequence>
<dbReference type="AlphaFoldDB" id="A0A8H8DHY4"/>
<feature type="non-terminal residue" evidence="3">
    <location>
        <position position="98"/>
    </location>
</feature>
<dbReference type="PANTHER" id="PTHR19303:SF73">
    <property type="entry name" value="PROTEIN PDC2"/>
    <property type="match status" value="1"/>
</dbReference>
<evidence type="ECO:0000313" key="3">
    <source>
        <dbReference type="EMBL" id="KAG5458527.1"/>
    </source>
</evidence>
<evidence type="ECO:0000256" key="1">
    <source>
        <dbReference type="ARBA" id="ARBA00023125"/>
    </source>
</evidence>
<evidence type="ECO:0000313" key="4">
    <source>
        <dbReference type="Proteomes" id="UP000673691"/>
    </source>
</evidence>
<feature type="domain" description="HTH CENPB-type" evidence="2">
    <location>
        <begin position="1"/>
        <end position="53"/>
    </location>
</feature>
<protein>
    <recommendedName>
        <fullName evidence="2">HTH CENPB-type domain-containing protein</fullName>
    </recommendedName>
</protein>
<gene>
    <name evidence="3" type="ORF">BJ554DRAFT_1228</name>
</gene>
<dbReference type="PROSITE" id="PS51253">
    <property type="entry name" value="HTH_CENPB"/>
    <property type="match status" value="1"/>
</dbReference>
<dbReference type="GO" id="GO:0003677">
    <property type="term" value="F:DNA binding"/>
    <property type="evidence" value="ECO:0007669"/>
    <property type="project" value="UniProtKB-KW"/>
</dbReference>
<dbReference type="InterPro" id="IPR006600">
    <property type="entry name" value="HTH_CenpB_DNA-bd_dom"/>
</dbReference>
<accession>A0A8H8DHY4</accession>
<organism evidence="3 4">
    <name type="scientific">Olpidium bornovanus</name>
    <dbReference type="NCBI Taxonomy" id="278681"/>
    <lineage>
        <taxon>Eukaryota</taxon>
        <taxon>Fungi</taxon>
        <taxon>Fungi incertae sedis</taxon>
        <taxon>Olpidiomycota</taxon>
        <taxon>Olpidiomycotina</taxon>
        <taxon>Olpidiomycetes</taxon>
        <taxon>Olpidiales</taxon>
        <taxon>Olpidiaceae</taxon>
        <taxon>Olpidium</taxon>
    </lineage>
</organism>